<gene>
    <name evidence="2" type="ORF">FC59_GL000033</name>
</gene>
<proteinExistence type="predicted"/>
<dbReference type="eggNOG" id="COG1309">
    <property type="taxonomic scope" value="Bacteria"/>
</dbReference>
<dbReference type="Pfam" id="PF14278">
    <property type="entry name" value="TetR_C_8"/>
    <property type="match status" value="1"/>
</dbReference>
<reference evidence="2 3" key="1">
    <citation type="journal article" date="2015" name="Genome Announc.">
        <title>Expanding the biotechnology potential of lactobacilli through comparative genomics of 213 strains and associated genera.</title>
        <authorList>
            <person name="Sun Z."/>
            <person name="Harris H.M."/>
            <person name="McCann A."/>
            <person name="Guo C."/>
            <person name="Argimon S."/>
            <person name="Zhang W."/>
            <person name="Yang X."/>
            <person name="Jeffery I.B."/>
            <person name="Cooney J.C."/>
            <person name="Kagawa T.F."/>
            <person name="Liu W."/>
            <person name="Song Y."/>
            <person name="Salvetti E."/>
            <person name="Wrobel A."/>
            <person name="Rasinkangas P."/>
            <person name="Parkhill J."/>
            <person name="Rea M.C."/>
            <person name="O'Sullivan O."/>
            <person name="Ritari J."/>
            <person name="Douillard F.P."/>
            <person name="Paul Ross R."/>
            <person name="Yang R."/>
            <person name="Briner A.E."/>
            <person name="Felis G.E."/>
            <person name="de Vos W.M."/>
            <person name="Barrangou R."/>
            <person name="Klaenhammer T.R."/>
            <person name="Caufield P.W."/>
            <person name="Cui Y."/>
            <person name="Zhang H."/>
            <person name="O'Toole P.W."/>
        </authorList>
    </citation>
    <scope>NUCLEOTIDE SEQUENCE [LARGE SCALE GENOMIC DNA]</scope>
    <source>
        <strain evidence="2 3">DSM 16761</strain>
    </source>
</reference>
<accession>A0A0R1VJV8</accession>
<dbReference type="RefSeq" id="WP_162148746.1">
    <property type="nucleotide sequence ID" value="NZ_AZFU01000008.1"/>
</dbReference>
<dbReference type="AlphaFoldDB" id="A0A0R1VJV8"/>
<dbReference type="Proteomes" id="UP000051307">
    <property type="component" value="Unassembled WGS sequence"/>
</dbReference>
<evidence type="ECO:0000313" key="3">
    <source>
        <dbReference type="Proteomes" id="UP000051307"/>
    </source>
</evidence>
<evidence type="ECO:0000259" key="1">
    <source>
        <dbReference type="Pfam" id="PF14278"/>
    </source>
</evidence>
<feature type="domain" description="Transcriptional regulator TetR C-terminal Firmicutes type" evidence="1">
    <location>
        <begin position="24"/>
        <end position="113"/>
    </location>
</feature>
<comment type="caution">
    <text evidence="2">The sequence shown here is derived from an EMBL/GenBank/DDBJ whole genome shotgun (WGS) entry which is preliminary data.</text>
</comment>
<organism evidence="2 3">
    <name type="scientific">Lactobacillus kitasatonis DSM 16761 = JCM 1039</name>
    <dbReference type="NCBI Taxonomy" id="1423767"/>
    <lineage>
        <taxon>Bacteria</taxon>
        <taxon>Bacillati</taxon>
        <taxon>Bacillota</taxon>
        <taxon>Bacilli</taxon>
        <taxon>Lactobacillales</taxon>
        <taxon>Lactobacillaceae</taxon>
        <taxon>Lactobacillus</taxon>
    </lineage>
</organism>
<dbReference type="EMBL" id="AZFU01000008">
    <property type="protein sequence ID" value="KRM05889.1"/>
    <property type="molecule type" value="Genomic_DNA"/>
</dbReference>
<evidence type="ECO:0000313" key="2">
    <source>
        <dbReference type="EMBL" id="KRM05889.1"/>
    </source>
</evidence>
<dbReference type="InterPro" id="IPR039532">
    <property type="entry name" value="TetR_C_Firmicutes"/>
</dbReference>
<dbReference type="Gene3D" id="1.10.357.10">
    <property type="entry name" value="Tetracycline Repressor, domain 2"/>
    <property type="match status" value="1"/>
</dbReference>
<sequence>MKKFLANQYQKFTDDITEHKLKSLSEQLVVYLTFFQKNPEIMKTLLEAGFEGGLLNLQTRYLKKLLKVYHPDLHLTDYAIAYQSGGIYMLLVWWVKQGYRTSLAELVDYIEKHIML</sequence>
<name>A0A0R1VJV8_9LACO</name>
<protein>
    <submittedName>
        <fullName evidence="2">Transcriptional regulator</fullName>
    </submittedName>
</protein>
<dbReference type="PATRIC" id="fig|1423767.3.peg.36"/>